<evidence type="ECO:0000313" key="6">
    <source>
        <dbReference type="Proteomes" id="UP000009282"/>
    </source>
</evidence>
<dbReference type="PANTHER" id="PTHR43179">
    <property type="entry name" value="RHAMNOSYLTRANSFERASE WBBL"/>
    <property type="match status" value="1"/>
</dbReference>
<dbReference type="GO" id="GO:0016757">
    <property type="term" value="F:glycosyltransferase activity"/>
    <property type="evidence" value="ECO:0007669"/>
    <property type="project" value="UniProtKB-KW"/>
</dbReference>
<sequence length="293" mass="33605">MIGAAIILYQPDSDITYRLIESVLQQVDVLCVIDNSPMPTSLKIATKKLHYHHFPTNVGIAKAQNVGLKELQVLGCEYALLLDQDSQIDPDFVFRLSSLLVASKINEQPIIAIGPRVICSFSEKAVKPRVQREILVYEDIVCVTQIISSGMMIDLSKLDLVGFKDETLFIDGVDHEWCWRARTHDYMVAIADKIEMVHRLGDARSKFAGVTYKVGSPIRLYYQFRNILLLARRGYVPSYWKTRNILVLPIRFFANALLQTQKRKRFRYMLCGLWDGLTNKRGSFSDNWKDNNK</sequence>
<dbReference type="STRING" id="1085623.GNIT_2485"/>
<comment type="similarity">
    <text evidence="1">Belongs to the glycosyltransferase 2 family.</text>
</comment>
<dbReference type="HOGENOM" id="CLU_023845_9_1_6"/>
<dbReference type="CDD" id="cd02526">
    <property type="entry name" value="GT2_RfbF_like"/>
    <property type="match status" value="1"/>
</dbReference>
<dbReference type="OrthoDB" id="9771846at2"/>
<gene>
    <name evidence="5" type="ordered locus">GNIT_2485</name>
</gene>
<dbReference type="InterPro" id="IPR001173">
    <property type="entry name" value="Glyco_trans_2-like"/>
</dbReference>
<accession>G4QM11</accession>
<evidence type="ECO:0000313" key="5">
    <source>
        <dbReference type="EMBL" id="AEP30582.1"/>
    </source>
</evidence>
<dbReference type="InterPro" id="IPR029044">
    <property type="entry name" value="Nucleotide-diphossugar_trans"/>
</dbReference>
<evidence type="ECO:0000256" key="1">
    <source>
        <dbReference type="ARBA" id="ARBA00006739"/>
    </source>
</evidence>
<dbReference type="SUPFAM" id="SSF53448">
    <property type="entry name" value="Nucleotide-diphospho-sugar transferases"/>
    <property type="match status" value="1"/>
</dbReference>
<protein>
    <submittedName>
        <fullName evidence="5">Rhamnosyltransferase</fullName>
    </submittedName>
</protein>
<evidence type="ECO:0000259" key="4">
    <source>
        <dbReference type="Pfam" id="PF00535"/>
    </source>
</evidence>
<dbReference type="Proteomes" id="UP000009282">
    <property type="component" value="Chromosome"/>
</dbReference>
<dbReference type="eggNOG" id="COG1216">
    <property type="taxonomic scope" value="Bacteria"/>
</dbReference>
<dbReference type="KEGG" id="gni:GNIT_2485"/>
<dbReference type="Gene3D" id="3.90.550.10">
    <property type="entry name" value="Spore Coat Polysaccharide Biosynthesis Protein SpsA, Chain A"/>
    <property type="match status" value="1"/>
</dbReference>
<evidence type="ECO:0000256" key="2">
    <source>
        <dbReference type="ARBA" id="ARBA00022676"/>
    </source>
</evidence>
<dbReference type="EMBL" id="CP003060">
    <property type="protein sequence ID" value="AEP30582.1"/>
    <property type="molecule type" value="Genomic_DNA"/>
</dbReference>
<proteinExistence type="inferred from homology"/>
<reference evidence="5 6" key="1">
    <citation type="journal article" date="2011" name="J. Bacteriol.">
        <title>Complete genome sequence of seawater bacterium Glaciecola nitratireducens FR1064T.</title>
        <authorList>
            <person name="Bian F."/>
            <person name="Qin Q.L."/>
            <person name="Xie B.B."/>
            <person name="Shu Y.L."/>
            <person name="Zhang X.Y."/>
            <person name="Yu Y."/>
            <person name="Chen B."/>
            <person name="Chen X.L."/>
            <person name="Zhou B.C."/>
            <person name="Zhang Y.Z."/>
        </authorList>
    </citation>
    <scope>NUCLEOTIDE SEQUENCE [LARGE SCALE GENOMIC DNA]</scope>
    <source>
        <strain evidence="6">JCM 12485 / KCTC 12276 / FR1064</strain>
    </source>
</reference>
<dbReference type="AlphaFoldDB" id="G4QM11"/>
<name>G4QM11_GLANF</name>
<evidence type="ECO:0000256" key="3">
    <source>
        <dbReference type="ARBA" id="ARBA00022679"/>
    </source>
</evidence>
<dbReference type="Pfam" id="PF00535">
    <property type="entry name" value="Glycos_transf_2"/>
    <property type="match status" value="1"/>
</dbReference>
<feature type="domain" description="Glycosyltransferase 2-like" evidence="4">
    <location>
        <begin position="14"/>
        <end position="96"/>
    </location>
</feature>
<dbReference type="PANTHER" id="PTHR43179:SF12">
    <property type="entry name" value="GALACTOFURANOSYLTRANSFERASE GLFT2"/>
    <property type="match status" value="1"/>
</dbReference>
<keyword evidence="2" id="KW-0328">Glycosyltransferase</keyword>
<dbReference type="RefSeq" id="WP_014109455.1">
    <property type="nucleotide sequence ID" value="NC_016041.1"/>
</dbReference>
<keyword evidence="6" id="KW-1185">Reference proteome</keyword>
<organism evidence="5 6">
    <name type="scientific">Glaciecola nitratireducens (strain JCM 12485 / KCTC 12276 / FR1064)</name>
    <dbReference type="NCBI Taxonomy" id="1085623"/>
    <lineage>
        <taxon>Bacteria</taxon>
        <taxon>Pseudomonadati</taxon>
        <taxon>Pseudomonadota</taxon>
        <taxon>Gammaproteobacteria</taxon>
        <taxon>Alteromonadales</taxon>
        <taxon>Alteromonadaceae</taxon>
        <taxon>Brumicola</taxon>
    </lineage>
</organism>
<keyword evidence="3 5" id="KW-0808">Transferase</keyword>